<reference evidence="3" key="1">
    <citation type="journal article" date="2019" name="Int. J. Syst. Evol. Microbiol.">
        <title>The Global Catalogue of Microorganisms (GCM) 10K type strain sequencing project: providing services to taxonomists for standard genome sequencing and annotation.</title>
        <authorList>
            <consortium name="The Broad Institute Genomics Platform"/>
            <consortium name="The Broad Institute Genome Sequencing Center for Infectious Disease"/>
            <person name="Wu L."/>
            <person name="Ma J."/>
        </authorList>
    </citation>
    <scope>NUCLEOTIDE SEQUENCE [LARGE SCALE GENOMIC DNA]</scope>
    <source>
        <strain evidence="3">JCM 10083</strain>
    </source>
</reference>
<dbReference type="Proteomes" id="UP001596514">
    <property type="component" value="Unassembled WGS sequence"/>
</dbReference>
<organism evidence="2 3">
    <name type="scientific">Streptosporangium amethystogenes subsp. fukuiense</name>
    <dbReference type="NCBI Taxonomy" id="698418"/>
    <lineage>
        <taxon>Bacteria</taxon>
        <taxon>Bacillati</taxon>
        <taxon>Actinomycetota</taxon>
        <taxon>Actinomycetes</taxon>
        <taxon>Streptosporangiales</taxon>
        <taxon>Streptosporangiaceae</taxon>
        <taxon>Streptosporangium</taxon>
    </lineage>
</organism>
<evidence type="ECO:0000313" key="3">
    <source>
        <dbReference type="Proteomes" id="UP001596514"/>
    </source>
</evidence>
<accession>A0ABW2SVJ4</accession>
<sequence>MTQVAAPGFGSSLPCPRDPMRIRPPRKGLRPGTAAGDPQTPF</sequence>
<proteinExistence type="predicted"/>
<gene>
    <name evidence="2" type="ORF">ACFQVD_06580</name>
</gene>
<feature type="region of interest" description="Disordered" evidence="1">
    <location>
        <begin position="1"/>
        <end position="42"/>
    </location>
</feature>
<name>A0ABW2SVJ4_9ACTN</name>
<evidence type="ECO:0000313" key="2">
    <source>
        <dbReference type="EMBL" id="MFC7599771.1"/>
    </source>
</evidence>
<evidence type="ECO:0000256" key="1">
    <source>
        <dbReference type="SAM" id="MobiDB-lite"/>
    </source>
</evidence>
<comment type="caution">
    <text evidence="2">The sequence shown here is derived from an EMBL/GenBank/DDBJ whole genome shotgun (WGS) entry which is preliminary data.</text>
</comment>
<protein>
    <submittedName>
        <fullName evidence="2">Uncharacterized protein</fullName>
    </submittedName>
</protein>
<dbReference type="RefSeq" id="WP_343960947.1">
    <property type="nucleotide sequence ID" value="NZ_BAAAGK010000001.1"/>
</dbReference>
<keyword evidence="3" id="KW-1185">Reference proteome</keyword>
<dbReference type="EMBL" id="JBHTEE010000001">
    <property type="protein sequence ID" value="MFC7599771.1"/>
    <property type="molecule type" value="Genomic_DNA"/>
</dbReference>